<evidence type="ECO:0000313" key="1">
    <source>
        <dbReference type="EMBL" id="KAF2106235.1"/>
    </source>
</evidence>
<proteinExistence type="predicted"/>
<organism evidence="1 2">
    <name type="scientific">Lophiotrema nucula</name>
    <dbReference type="NCBI Taxonomy" id="690887"/>
    <lineage>
        <taxon>Eukaryota</taxon>
        <taxon>Fungi</taxon>
        <taxon>Dikarya</taxon>
        <taxon>Ascomycota</taxon>
        <taxon>Pezizomycotina</taxon>
        <taxon>Dothideomycetes</taxon>
        <taxon>Pleosporomycetidae</taxon>
        <taxon>Pleosporales</taxon>
        <taxon>Lophiotremataceae</taxon>
        <taxon>Lophiotrema</taxon>
    </lineage>
</organism>
<dbReference type="OrthoDB" id="5236983at2759"/>
<name>A0A6A5YGS7_9PLEO</name>
<reference evidence="1" key="1">
    <citation type="journal article" date="2020" name="Stud. Mycol.">
        <title>101 Dothideomycetes genomes: a test case for predicting lifestyles and emergence of pathogens.</title>
        <authorList>
            <person name="Haridas S."/>
            <person name="Albert R."/>
            <person name="Binder M."/>
            <person name="Bloem J."/>
            <person name="Labutti K."/>
            <person name="Salamov A."/>
            <person name="Andreopoulos B."/>
            <person name="Baker S."/>
            <person name="Barry K."/>
            <person name="Bills G."/>
            <person name="Bluhm B."/>
            <person name="Cannon C."/>
            <person name="Castanera R."/>
            <person name="Culley D."/>
            <person name="Daum C."/>
            <person name="Ezra D."/>
            <person name="Gonzalez J."/>
            <person name="Henrissat B."/>
            <person name="Kuo A."/>
            <person name="Liang C."/>
            <person name="Lipzen A."/>
            <person name="Lutzoni F."/>
            <person name="Magnuson J."/>
            <person name="Mondo S."/>
            <person name="Nolan M."/>
            <person name="Ohm R."/>
            <person name="Pangilinan J."/>
            <person name="Park H.-J."/>
            <person name="Ramirez L."/>
            <person name="Alfaro M."/>
            <person name="Sun H."/>
            <person name="Tritt A."/>
            <person name="Yoshinaga Y."/>
            <person name="Zwiers L.-H."/>
            <person name="Turgeon B."/>
            <person name="Goodwin S."/>
            <person name="Spatafora J."/>
            <person name="Crous P."/>
            <person name="Grigoriev I."/>
        </authorList>
    </citation>
    <scope>NUCLEOTIDE SEQUENCE</scope>
    <source>
        <strain evidence="1">CBS 627.86</strain>
    </source>
</reference>
<evidence type="ECO:0000313" key="2">
    <source>
        <dbReference type="Proteomes" id="UP000799770"/>
    </source>
</evidence>
<dbReference type="Proteomes" id="UP000799770">
    <property type="component" value="Unassembled WGS sequence"/>
</dbReference>
<keyword evidence="2" id="KW-1185">Reference proteome</keyword>
<gene>
    <name evidence="1" type="ORF">BDV96DRAFT_654942</name>
</gene>
<dbReference type="EMBL" id="ML977365">
    <property type="protein sequence ID" value="KAF2106235.1"/>
    <property type="molecule type" value="Genomic_DNA"/>
</dbReference>
<protein>
    <submittedName>
        <fullName evidence="1">Uncharacterized protein</fullName>
    </submittedName>
</protein>
<sequence length="602" mass="68200">MTYTANLSLIPFSDRGYPGFQRSPHFESDLYYNHPTYPRGHSNSPVARLKNERLRCERNLGWSIDFATAFLVNHLSPDHSPDAAHILKSIRKKAQQVFDQGRGQDVPYLAFSKLDDVLFAGHLGGAVYLDLRSLGHDVSGATYTHGRGPDPRVKRISIVLNNNVLQQAQPRDIVANLIHHMIHAFFLVACGPEEEKEVGYGRLSHGMHFGKVANTIKKLSAVHGKPLPLGFSRYLYGHSYYDEYHPRRENRHSSRWYRSNCHSDVPSIPEPDIEDFYEGICAPLLDLPEPVQKAQVLIYNERRHCLEEVHRASDLATPSADSVEFLFEEKPVQVPRSKVEHYMCVNKAFDRAKGRYLEVPDGFSKDTFLTLLELLHTDTYSPDIRPVTACGKSGPPVIKSYQSDSLPYLLTDIHVFKLANEMRFDDVKAIALDRLRCQVATHEDPIIVLKALYDGGEPDPDLRDWARKFLLKTPSDDMWASAHRRTLPSLEPPNLVKLQKDYMLRERFYALIPRFGALESDVRQAEESLLRGGRLSPGPYGMYAVPGPMSPPPPTMGFGHPYGMPSALGIGAPPPAVLMDEWGEGFRRESPFRIGYGEREWY</sequence>
<dbReference type="AlphaFoldDB" id="A0A6A5YGS7"/>
<dbReference type="GO" id="GO:0006950">
    <property type="term" value="P:response to stress"/>
    <property type="evidence" value="ECO:0007669"/>
    <property type="project" value="UniProtKB-ARBA"/>
</dbReference>
<accession>A0A6A5YGS7</accession>